<dbReference type="Pfam" id="PF13432">
    <property type="entry name" value="TPR_16"/>
    <property type="match status" value="1"/>
</dbReference>
<evidence type="ECO:0000313" key="4">
    <source>
        <dbReference type="EMBL" id="CUQ86944.1"/>
    </source>
</evidence>
<feature type="chain" id="PRO_5038814923" evidence="3">
    <location>
        <begin position="22"/>
        <end position="186"/>
    </location>
</feature>
<dbReference type="SUPFAM" id="SSF48452">
    <property type="entry name" value="TPR-like"/>
    <property type="match status" value="1"/>
</dbReference>
<keyword evidence="1" id="KW-0802">TPR repeat</keyword>
<keyword evidence="3" id="KW-0732">Signal</keyword>
<dbReference type="InterPro" id="IPR019734">
    <property type="entry name" value="TPR_rpt"/>
</dbReference>
<dbReference type="OrthoDB" id="305319at2"/>
<evidence type="ECO:0000256" key="1">
    <source>
        <dbReference type="PROSITE-ProRule" id="PRU00339"/>
    </source>
</evidence>
<feature type="repeat" description="TPR" evidence="1">
    <location>
        <begin position="58"/>
        <end position="91"/>
    </location>
</feature>
<name>A0A174ZII3_9FIRM</name>
<feature type="region of interest" description="Disordered" evidence="2">
    <location>
        <begin position="165"/>
        <end position="186"/>
    </location>
</feature>
<feature type="signal peptide" evidence="3">
    <location>
        <begin position="1"/>
        <end position="21"/>
    </location>
</feature>
<dbReference type="PROSITE" id="PS51257">
    <property type="entry name" value="PROKAR_LIPOPROTEIN"/>
    <property type="match status" value="1"/>
</dbReference>
<dbReference type="Pfam" id="PF13174">
    <property type="entry name" value="TPR_6"/>
    <property type="match status" value="1"/>
</dbReference>
<proteinExistence type="predicted"/>
<dbReference type="Proteomes" id="UP000078383">
    <property type="component" value="Unassembled WGS sequence"/>
</dbReference>
<feature type="compositionally biased region" description="Basic and acidic residues" evidence="2">
    <location>
        <begin position="175"/>
        <end position="186"/>
    </location>
</feature>
<reference evidence="4 5" key="1">
    <citation type="submission" date="2015-09" db="EMBL/GenBank/DDBJ databases">
        <authorList>
            <consortium name="Pathogen Informatics"/>
        </authorList>
    </citation>
    <scope>NUCLEOTIDE SEQUENCE [LARGE SCALE GENOMIC DNA]</scope>
    <source>
        <strain evidence="4 5">2789STDY5834889</strain>
    </source>
</reference>
<accession>A0A174ZII3</accession>
<protein>
    <submittedName>
        <fullName evidence="4">Photosystem I assembly protein Ycf3</fullName>
    </submittedName>
</protein>
<dbReference type="Gene3D" id="1.25.40.10">
    <property type="entry name" value="Tetratricopeptide repeat domain"/>
    <property type="match status" value="1"/>
</dbReference>
<evidence type="ECO:0000256" key="3">
    <source>
        <dbReference type="SAM" id="SignalP"/>
    </source>
</evidence>
<dbReference type="PROSITE" id="PS50293">
    <property type="entry name" value="TPR_REGION"/>
    <property type="match status" value="1"/>
</dbReference>
<gene>
    <name evidence="4" type="ORF">ERS852502_01446</name>
</gene>
<organism evidence="4 5">
    <name type="scientific">[Ruminococcus] torques</name>
    <dbReference type="NCBI Taxonomy" id="33039"/>
    <lineage>
        <taxon>Bacteria</taxon>
        <taxon>Bacillati</taxon>
        <taxon>Bacillota</taxon>
        <taxon>Clostridia</taxon>
        <taxon>Lachnospirales</taxon>
        <taxon>Lachnospiraceae</taxon>
        <taxon>Mediterraneibacter</taxon>
    </lineage>
</organism>
<dbReference type="EMBL" id="CZBX01000006">
    <property type="protein sequence ID" value="CUQ86944.1"/>
    <property type="molecule type" value="Genomic_DNA"/>
</dbReference>
<dbReference type="SMART" id="SM00028">
    <property type="entry name" value="TPR"/>
    <property type="match status" value="2"/>
</dbReference>
<dbReference type="AlphaFoldDB" id="A0A174ZII3"/>
<dbReference type="PROSITE" id="PS50005">
    <property type="entry name" value="TPR"/>
    <property type="match status" value="1"/>
</dbReference>
<evidence type="ECO:0000256" key="2">
    <source>
        <dbReference type="SAM" id="MobiDB-lite"/>
    </source>
</evidence>
<dbReference type="InterPro" id="IPR011990">
    <property type="entry name" value="TPR-like_helical_dom_sf"/>
</dbReference>
<evidence type="ECO:0000313" key="5">
    <source>
        <dbReference type="Proteomes" id="UP000078383"/>
    </source>
</evidence>
<dbReference type="RefSeq" id="WP_055172166.1">
    <property type="nucleotide sequence ID" value="NZ_CZBX01000006.1"/>
</dbReference>
<sequence length="186" mass="20621">MMIRKKLAVLMLAGVTCLASGCGNVVKDGTEALGEGRYDAAETAFEEATKNENKEVAADGYQGLGMTYYEQKEYDKALEAFQTALDQGAEQTQELYNLTAVCAMKTEDYAKALECFQAGIALAESKTGDDKTKADTVLLQEMEYNVIVCYEQQADWENAKSAMKQYQEDFPEDDSVSKEAEFLQTR</sequence>